<dbReference type="AlphaFoldDB" id="A9NM52"/>
<reference evidence="1" key="1">
    <citation type="journal article" date="2008" name="BMC Genomics">
        <title>A conifer genomics resource of 200,000 spruce (Picea spp.) ESTs and 6,464 high-quality, sequence-finished full-length cDNAs for Sitka spruce (Picea sitchensis).</title>
        <authorList>
            <person name="Ralph S.G."/>
            <person name="Chun H.J."/>
            <person name="Kolosova N."/>
            <person name="Cooper D."/>
            <person name="Oddy C."/>
            <person name="Ritland C.E."/>
            <person name="Kirkpatrick R."/>
            <person name="Moore R."/>
            <person name="Barber S."/>
            <person name="Holt R.A."/>
            <person name="Jones S.J."/>
            <person name="Marra M.A."/>
            <person name="Douglas C.J."/>
            <person name="Ritland K."/>
            <person name="Bohlmann J."/>
        </authorList>
    </citation>
    <scope>NUCLEOTIDE SEQUENCE</scope>
    <source>
        <tissue evidence="1">Green portion of the leader tissue</tissue>
    </source>
</reference>
<dbReference type="EMBL" id="EF082350">
    <property type="protein sequence ID" value="ABK21713.1"/>
    <property type="molecule type" value="mRNA"/>
</dbReference>
<accession>A9NM52</accession>
<evidence type="ECO:0000313" key="1">
    <source>
        <dbReference type="EMBL" id="ABK21713.1"/>
    </source>
</evidence>
<sequence length="33" mass="3626">MVQFIGGSLRAQAVAPTHSQARAVRRPRSFSGW</sequence>
<organism evidence="1">
    <name type="scientific">Picea sitchensis</name>
    <name type="common">Sitka spruce</name>
    <name type="synonym">Pinus sitchensis</name>
    <dbReference type="NCBI Taxonomy" id="3332"/>
    <lineage>
        <taxon>Eukaryota</taxon>
        <taxon>Viridiplantae</taxon>
        <taxon>Streptophyta</taxon>
        <taxon>Embryophyta</taxon>
        <taxon>Tracheophyta</taxon>
        <taxon>Spermatophyta</taxon>
        <taxon>Pinopsida</taxon>
        <taxon>Pinidae</taxon>
        <taxon>Conifers I</taxon>
        <taxon>Pinales</taxon>
        <taxon>Pinaceae</taxon>
        <taxon>Picea</taxon>
    </lineage>
</organism>
<protein>
    <submittedName>
        <fullName evidence="1">Uncharacterized protein</fullName>
    </submittedName>
</protein>
<name>A9NM52_PICSI</name>
<proteinExistence type="evidence at transcript level"/>